<dbReference type="AlphaFoldDB" id="A0A165SU54"/>
<feature type="region of interest" description="Disordered" evidence="1">
    <location>
        <begin position="1"/>
        <end position="84"/>
    </location>
</feature>
<feature type="region of interest" description="Disordered" evidence="1">
    <location>
        <begin position="565"/>
        <end position="597"/>
    </location>
</feature>
<dbReference type="InterPro" id="IPR021967">
    <property type="entry name" value="Nup98_C"/>
</dbReference>
<dbReference type="OrthoDB" id="3797628at2759"/>
<feature type="domain" description="Nuclear pore complex protein NUP96 C-terminal" evidence="2">
    <location>
        <begin position="363"/>
        <end position="672"/>
    </location>
</feature>
<name>A0A165SU54_9AGAM</name>
<feature type="compositionally biased region" description="Polar residues" evidence="1">
    <location>
        <begin position="16"/>
        <end position="30"/>
    </location>
</feature>
<dbReference type="InParanoid" id="A0A165SU54"/>
<dbReference type="STRING" id="1314782.A0A165SU54"/>
<evidence type="ECO:0000256" key="1">
    <source>
        <dbReference type="SAM" id="MobiDB-lite"/>
    </source>
</evidence>
<dbReference type="Pfam" id="PF12110">
    <property type="entry name" value="Nup96"/>
    <property type="match status" value="1"/>
</dbReference>
<accession>A0A165SU54</accession>
<gene>
    <name evidence="3" type="ORF">NEOLEDRAFT_1156120</name>
</gene>
<organism evidence="3 4">
    <name type="scientific">Neolentinus lepideus HHB14362 ss-1</name>
    <dbReference type="NCBI Taxonomy" id="1314782"/>
    <lineage>
        <taxon>Eukaryota</taxon>
        <taxon>Fungi</taxon>
        <taxon>Dikarya</taxon>
        <taxon>Basidiomycota</taxon>
        <taxon>Agaricomycotina</taxon>
        <taxon>Agaricomycetes</taxon>
        <taxon>Gloeophyllales</taxon>
        <taxon>Gloeophyllaceae</taxon>
        <taxon>Neolentinus</taxon>
    </lineage>
</organism>
<evidence type="ECO:0000313" key="3">
    <source>
        <dbReference type="EMBL" id="KZT25680.1"/>
    </source>
</evidence>
<dbReference type="Proteomes" id="UP000076761">
    <property type="component" value="Unassembled WGS sequence"/>
</dbReference>
<feature type="compositionally biased region" description="Acidic residues" evidence="1">
    <location>
        <begin position="576"/>
        <end position="590"/>
    </location>
</feature>
<dbReference type="Gene3D" id="1.25.40.690">
    <property type="match status" value="1"/>
</dbReference>
<reference evidence="3 4" key="1">
    <citation type="journal article" date="2016" name="Mol. Biol. Evol.">
        <title>Comparative Genomics of Early-Diverging Mushroom-Forming Fungi Provides Insights into the Origins of Lignocellulose Decay Capabilities.</title>
        <authorList>
            <person name="Nagy L.G."/>
            <person name="Riley R."/>
            <person name="Tritt A."/>
            <person name="Adam C."/>
            <person name="Daum C."/>
            <person name="Floudas D."/>
            <person name="Sun H."/>
            <person name="Yadav J.S."/>
            <person name="Pangilinan J."/>
            <person name="Larsson K.H."/>
            <person name="Matsuura K."/>
            <person name="Barry K."/>
            <person name="Labutti K."/>
            <person name="Kuo R."/>
            <person name="Ohm R.A."/>
            <person name="Bhattacharya S.S."/>
            <person name="Shirouzu T."/>
            <person name="Yoshinaga Y."/>
            <person name="Martin F.M."/>
            <person name="Grigoriev I.V."/>
            <person name="Hibbett D.S."/>
        </authorList>
    </citation>
    <scope>NUCLEOTIDE SEQUENCE [LARGE SCALE GENOMIC DNA]</scope>
    <source>
        <strain evidence="3 4">HHB14362 ss-1</strain>
    </source>
</reference>
<keyword evidence="4" id="KW-1185">Reference proteome</keyword>
<protein>
    <recommendedName>
        <fullName evidence="2">Nuclear pore complex protein NUP96 C-terminal domain-containing protein</fullName>
    </recommendedName>
</protein>
<dbReference type="EMBL" id="KV425570">
    <property type="protein sequence ID" value="KZT25680.1"/>
    <property type="molecule type" value="Genomic_DNA"/>
</dbReference>
<feature type="compositionally biased region" description="Pro residues" evidence="1">
    <location>
        <begin position="53"/>
        <end position="64"/>
    </location>
</feature>
<feature type="region of interest" description="Disordered" evidence="1">
    <location>
        <begin position="111"/>
        <end position="167"/>
    </location>
</feature>
<feature type="compositionally biased region" description="Basic and acidic residues" evidence="1">
    <location>
        <begin position="140"/>
        <end position="156"/>
    </location>
</feature>
<feature type="compositionally biased region" description="Acidic residues" evidence="1">
    <location>
        <begin position="38"/>
        <end position="47"/>
    </location>
</feature>
<evidence type="ECO:0000313" key="4">
    <source>
        <dbReference type="Proteomes" id="UP000076761"/>
    </source>
</evidence>
<sequence>MARFTPYASDSDDDAQQPTPSSSLRQSTGGKSIRPPADDESSSDQEQDSSPAQPQPAPERPQPSPTKQRARPPQRGLTPWARTVGVDPKRMEVMQAVFFALPKEQEEMRHLAASEMQKQVPRPPRPSLAKSLAVSRKHSRESERDQHRSSAHERTSFENPMAPMSARPIRKFARMSTTKTTSMGKEHLHVDAGLALGRSFRVSWGPGGKLAHIGTLCSPFTPTKTTIDLSSVSVTSLRIQPGPLHLYQLFLQHHLNSSIIQLDVSDVPVAIPAPSSKMTFSSFLPLFAALPGSGPFEESLFRLGHALFDDLDLKLSDKVPSDVRYRILALRRKLALSKWLRSTVASSVEKELRERPSLDDSMKAFLHMTGNQIDKACEVSMSGGYTKLATLIAQAGGDEDFRADLLQQLEAWKDEKVEGMIEDGVKKVYALLAGALGEEGVWKDLDWKRAFGLCLWFGQKGEAGISEAFNEYTEAFQGAEEGAGMVPPMPWYLESEGVKSSWKMRKLADPPDALYSMIKLFVEPTCSLAQVLAPLSFSPSPLDYALCWHLYIIMSRSMRIRDFPDRSRPPRRHTLDDDDDDEETEEEEEPIEGHSPSADLLTNMYALQLESTGRLEPAIFVLMHIEGSAGREKAIKELLLRSAPLLNDWAAKALIGKLKVPLTWINEAKAIHALSIGKVWDAYELYRGALLYERAHDVAVQYLAPEACVRGDLDLVKGLFQGMEGKVGWWTLHGKIFVDYADIMITLPGLLSEVQAEPDADPDPAQKTAIEEMSLLIPRLIGLLPDILSDRADPRHRAALTHMTGKLTILLGRIKVAGLTKVSVQLKAENEGARLEYLHATIYEKFLDNMRTAVYA</sequence>
<evidence type="ECO:0000259" key="2">
    <source>
        <dbReference type="Pfam" id="PF12110"/>
    </source>
</evidence>
<proteinExistence type="predicted"/>